<organism evidence="2 3">
    <name type="scientific">Orlajensenia leifsoniae</name>
    <dbReference type="NCBI Taxonomy" id="2561933"/>
    <lineage>
        <taxon>Bacteria</taxon>
        <taxon>Bacillati</taxon>
        <taxon>Actinomycetota</taxon>
        <taxon>Actinomycetes</taxon>
        <taxon>Micrococcales</taxon>
        <taxon>Microbacteriaceae</taxon>
        <taxon>Orlajensenia</taxon>
    </lineage>
</organism>
<dbReference type="AlphaFoldDB" id="A0A4Y9QS62"/>
<accession>A0A4Y9QS62</accession>
<feature type="region of interest" description="Disordered" evidence="1">
    <location>
        <begin position="111"/>
        <end position="164"/>
    </location>
</feature>
<dbReference type="RefSeq" id="WP_135121794.1">
    <property type="nucleotide sequence ID" value="NZ_SPQZ01000011.1"/>
</dbReference>
<reference evidence="2 3" key="1">
    <citation type="journal article" date="2018" name="J. Microbiol.">
        <title>Leifsonia flava sp. nov., a novel actinobacterium isolated from the rhizosphere of Aquilegia viridiflora.</title>
        <authorList>
            <person name="Cai Y."/>
            <person name="Tao W.Z."/>
            <person name="Ma Y.J."/>
            <person name="Cheng J."/>
            <person name="Zhang M.Y."/>
            <person name="Zhang Y.X."/>
        </authorList>
    </citation>
    <scope>NUCLEOTIDE SEQUENCE [LARGE SCALE GENOMIC DNA]</scope>
    <source>
        <strain evidence="2 3">SYP-B2174</strain>
    </source>
</reference>
<gene>
    <name evidence="2" type="ORF">E4M00_17670</name>
</gene>
<evidence type="ECO:0000313" key="2">
    <source>
        <dbReference type="EMBL" id="TFV93986.1"/>
    </source>
</evidence>
<comment type="caution">
    <text evidence="2">The sequence shown here is derived from an EMBL/GenBank/DDBJ whole genome shotgun (WGS) entry which is preliminary data.</text>
</comment>
<proteinExistence type="predicted"/>
<keyword evidence="3" id="KW-1185">Reference proteome</keyword>
<protein>
    <submittedName>
        <fullName evidence="2">Uncharacterized protein</fullName>
    </submittedName>
</protein>
<dbReference type="Proteomes" id="UP000298127">
    <property type="component" value="Unassembled WGS sequence"/>
</dbReference>
<evidence type="ECO:0000256" key="1">
    <source>
        <dbReference type="SAM" id="MobiDB-lite"/>
    </source>
</evidence>
<sequence length="164" mass="18181">MEDSLWVLKDDELDLIRELEPERLAELDEDGLLALHKRVRRARNKHVKRYRRDAATRVEEAGGRGAAAPKSDKARLRASVFEEALSRISAELARVAHEEAEALKDERLARAREGRWAGPQSQTSHAGGIGSEGRAREHQKTSGGVKRDASSAAQGAKRQAKRDS</sequence>
<name>A0A4Y9QS62_9MICO</name>
<feature type="compositionally biased region" description="Basic and acidic residues" evidence="1">
    <location>
        <begin position="52"/>
        <end position="62"/>
    </location>
</feature>
<feature type="compositionally biased region" description="Basic and acidic residues" evidence="1">
    <location>
        <begin position="133"/>
        <end position="149"/>
    </location>
</feature>
<dbReference type="EMBL" id="SPQZ01000011">
    <property type="protein sequence ID" value="TFV93986.1"/>
    <property type="molecule type" value="Genomic_DNA"/>
</dbReference>
<feature type="region of interest" description="Disordered" evidence="1">
    <location>
        <begin position="45"/>
        <end position="74"/>
    </location>
</feature>
<evidence type="ECO:0000313" key="3">
    <source>
        <dbReference type="Proteomes" id="UP000298127"/>
    </source>
</evidence>